<dbReference type="PANTHER" id="PTHR36001:SF2">
    <property type="entry name" value="CTAGE FAMILY PROTEIN-RELATED"/>
    <property type="match status" value="1"/>
</dbReference>
<evidence type="ECO:0000256" key="1">
    <source>
        <dbReference type="SAM" id="Coils"/>
    </source>
</evidence>
<comment type="caution">
    <text evidence="2">The sequence shown here is derived from an EMBL/GenBank/DDBJ whole genome shotgun (WGS) entry which is preliminary data.</text>
</comment>
<dbReference type="EMBL" id="LIHL02000010">
    <property type="protein sequence ID" value="KAF5457772.1"/>
    <property type="molecule type" value="Genomic_DNA"/>
</dbReference>
<accession>A0A833U6Q4</accession>
<dbReference type="Gramene" id="Jr10_08360_p1">
    <property type="protein sequence ID" value="cds.Jr10_08360_p1"/>
    <property type="gene ID" value="Jr10_08360"/>
</dbReference>
<dbReference type="AlphaFoldDB" id="A0A833U6Q4"/>
<proteinExistence type="predicted"/>
<reference evidence="2" key="2">
    <citation type="submission" date="2020-03" db="EMBL/GenBank/DDBJ databases">
        <title>Walnut 2.0.</title>
        <authorList>
            <person name="Marrano A."/>
            <person name="Britton M."/>
            <person name="Zimin A.V."/>
            <person name="Zaini P.A."/>
            <person name="Workman R."/>
            <person name="Puiu D."/>
            <person name="Bianco L."/>
            <person name="Allen B.J."/>
            <person name="Troggio M."/>
            <person name="Leslie C.A."/>
            <person name="Timp W."/>
            <person name="Dendekar A."/>
            <person name="Salzberg S.L."/>
            <person name="Neale D.B."/>
        </authorList>
    </citation>
    <scope>NUCLEOTIDE SEQUENCE</scope>
    <source>
        <tissue evidence="2">Leaves</tissue>
    </source>
</reference>
<dbReference type="Proteomes" id="UP000619265">
    <property type="component" value="Unassembled WGS sequence"/>
</dbReference>
<organism evidence="2 3">
    <name type="scientific">Juglans regia</name>
    <name type="common">English walnut</name>
    <dbReference type="NCBI Taxonomy" id="51240"/>
    <lineage>
        <taxon>Eukaryota</taxon>
        <taxon>Viridiplantae</taxon>
        <taxon>Streptophyta</taxon>
        <taxon>Embryophyta</taxon>
        <taxon>Tracheophyta</taxon>
        <taxon>Spermatophyta</taxon>
        <taxon>Magnoliopsida</taxon>
        <taxon>eudicotyledons</taxon>
        <taxon>Gunneridae</taxon>
        <taxon>Pentapetalae</taxon>
        <taxon>rosids</taxon>
        <taxon>fabids</taxon>
        <taxon>Fagales</taxon>
        <taxon>Juglandaceae</taxon>
        <taxon>Juglans</taxon>
    </lineage>
</organism>
<evidence type="ECO:0000313" key="2">
    <source>
        <dbReference type="EMBL" id="KAF5457772.1"/>
    </source>
</evidence>
<evidence type="ECO:0000313" key="3">
    <source>
        <dbReference type="Proteomes" id="UP000619265"/>
    </source>
</evidence>
<keyword evidence="1" id="KW-0175">Coiled coil</keyword>
<dbReference type="PANTHER" id="PTHR36001">
    <property type="entry name" value="CTAGE FAMILY PROTEIN-RELATED"/>
    <property type="match status" value="1"/>
</dbReference>
<gene>
    <name evidence="2" type="ORF">F2P56_021852</name>
</gene>
<dbReference type="InterPro" id="IPR053327">
    <property type="entry name" value="KIP"/>
</dbReference>
<reference evidence="2" key="1">
    <citation type="submission" date="2015-10" db="EMBL/GenBank/DDBJ databases">
        <authorList>
            <person name="Martinez-Garcia P.J."/>
            <person name="Crepeau M.W."/>
            <person name="Puiu D."/>
            <person name="Gonzalez-Ibeas D."/>
            <person name="Whalen J."/>
            <person name="Stevens K."/>
            <person name="Paul R."/>
            <person name="Butterfield T."/>
            <person name="Britton M."/>
            <person name="Reagan R."/>
            <person name="Chakraborty S."/>
            <person name="Walawage S.L."/>
            <person name="Vasquez-Gross H.A."/>
            <person name="Cardeno C."/>
            <person name="Famula R."/>
            <person name="Pratt K."/>
            <person name="Kuruganti S."/>
            <person name="Aradhya M.K."/>
            <person name="Leslie C.A."/>
            <person name="Dandekar A.M."/>
            <person name="Salzberg S.L."/>
            <person name="Wegrzyn J.L."/>
            <person name="Langley C.H."/>
            <person name="Neale D.B."/>
        </authorList>
    </citation>
    <scope>NUCLEOTIDE SEQUENCE</scope>
    <source>
        <tissue evidence="2">Leaves</tissue>
    </source>
</reference>
<protein>
    <submittedName>
        <fullName evidence="2">Uncharacterized protein</fullName>
    </submittedName>
</protein>
<feature type="coiled-coil region" evidence="1">
    <location>
        <begin position="159"/>
        <end position="200"/>
    </location>
</feature>
<feature type="coiled-coil region" evidence="1">
    <location>
        <begin position="28"/>
        <end position="69"/>
    </location>
</feature>
<name>A0A833U6Q4_JUGRE</name>
<sequence length="275" mass="31138">MAGSDPRKQLLTLIRDFASEKSQGERRVIGLKKRIEELLSELDVANAELEDAKRAKETVEQELRGYEVENAMNDHSIQTLDARICLIQDEISSVGSDLDALKVKEGTSRDEFIGQMCKLNTMIRKFQETIACNVHYENHVGTAAEAEHKHAEEVTEAALKTMEDTLSHTISQISKEEEEYQAEQDIQKKCQQELVDLEKKVSLMEVILKVTKALQDMTRQTSELEVTCASLGEELQRRCVCPSCHLDNVEALGKLLQHTLICGYKKRSGGDRRIY</sequence>